<dbReference type="PANTHER" id="PTHR16305:SF35">
    <property type="entry name" value="TRANSCRIPTIONAL ACTIVATOR DOMAIN"/>
    <property type="match status" value="1"/>
</dbReference>
<gene>
    <name evidence="5" type="ORF">GCM10023205_27140</name>
</gene>
<keyword evidence="6" id="KW-1185">Reference proteome</keyword>
<protein>
    <submittedName>
        <fullName evidence="5">LuxR family transcriptional regulator</fullName>
    </submittedName>
</protein>
<evidence type="ECO:0000256" key="3">
    <source>
        <dbReference type="SAM" id="MobiDB-lite"/>
    </source>
</evidence>
<dbReference type="PANTHER" id="PTHR16305">
    <property type="entry name" value="TESTICULAR SOLUBLE ADENYLYL CYCLASE"/>
    <property type="match status" value="1"/>
</dbReference>
<dbReference type="CDD" id="cd06170">
    <property type="entry name" value="LuxR_C_like"/>
    <property type="match status" value="1"/>
</dbReference>
<sequence length="960" mass="102275">MADVIRSAAATQHVLLGRQSETDMIVDLLEAARRGRSRALVVRGPAGIGKSALLDWAARAFAEDATARVIHVRGIESEVELPYAALHMLFGGWSAEIDALPIAQAGALHAALGSPEGDSAAGGSSRDRLLVGLGALTLLSDVSASAPLLCVVDDAQWLDEASATALSFAARRLGTEGVVMLFAVRDHEDSHIGSDLPELRVAPLSREDSYELLAGRAPGLQAAALQRVIDVAGGNPLALIELCALISDSDQAVFAGDDPVLAPGPVSDRIERTFGARVRALPEETRSMLLTAATEDTGVLTVLAAAADELGDSLAALEAAERAKLIEVTGDVVTFRHPLIRRVVYRQAPLVRRLATHQALARVLTSDEYADRRAWHLAAGTAGTSGEVAAALESAADRAQNLGAYRTSAMAYERAASFATEDRARAKLLASSAQAMLVTGRLDAAQKLAARSMLLSSDPLTRAESAAVRAHVEQVRSSSSDACRTVLDAAAPLVRSHPSAAQTMLSAVFRWLTYAPDPGMIKLAQPLADAIAAELGSEASVQLTAGRHAALVSAGRFDAAAPLVRALAPLRKRPVQIGSPEDELANILLLLAVEDAHEALLRALELLRTCRERGMTGLLPEVLHRVALAQLGLGALRQSKAAAAEGLAVADAIGTPLAAIRLCEILAVHAAISGDEQECRNLGNRCATSTGEHDEHDEPQYTAHALSTLDMGYTRYESAISRTDLGTRPFHGLLYLRLAPNHIEAAVRLGRRSEAAERLTYYLQWATALGDNPAVTAVAYRCRALVADDEDAKDLWLAAIECHAKDERPFEYARTLLLYGEWLRHMRRRADARETLRGALARFERLGAHPWAERTRVGLRACGVTVFDGERKGGNPVQLTGQEATVAQLAAEGLADREIAARLFLSPRTVSYHLSNSYRKLGVSSRMALTRVLAQGRELRGDGSAPPTSDAVSQPSAHFA</sequence>
<name>A0ABP9H496_9ACTN</name>
<feature type="region of interest" description="Disordered" evidence="3">
    <location>
        <begin position="938"/>
        <end position="960"/>
    </location>
</feature>
<reference evidence="6" key="1">
    <citation type="journal article" date="2019" name="Int. J. Syst. Evol. Microbiol.">
        <title>The Global Catalogue of Microorganisms (GCM) 10K type strain sequencing project: providing services to taxonomists for standard genome sequencing and annotation.</title>
        <authorList>
            <consortium name="The Broad Institute Genomics Platform"/>
            <consortium name="The Broad Institute Genome Sequencing Center for Infectious Disease"/>
            <person name="Wu L."/>
            <person name="Ma J."/>
        </authorList>
    </citation>
    <scope>NUCLEOTIDE SEQUENCE [LARGE SCALE GENOMIC DNA]</scope>
    <source>
        <strain evidence="6">JCM 17986</strain>
    </source>
</reference>
<evidence type="ECO:0000256" key="1">
    <source>
        <dbReference type="ARBA" id="ARBA00022741"/>
    </source>
</evidence>
<feature type="compositionally biased region" description="Polar residues" evidence="3">
    <location>
        <begin position="946"/>
        <end position="960"/>
    </location>
</feature>
<evidence type="ECO:0000259" key="4">
    <source>
        <dbReference type="PROSITE" id="PS50043"/>
    </source>
</evidence>
<keyword evidence="2" id="KW-0067">ATP-binding</keyword>
<evidence type="ECO:0000313" key="5">
    <source>
        <dbReference type="EMBL" id="GAA4962030.1"/>
    </source>
</evidence>
<dbReference type="RefSeq" id="WP_345675676.1">
    <property type="nucleotide sequence ID" value="NZ_BAABHS010000008.1"/>
</dbReference>
<dbReference type="Gene3D" id="3.40.50.300">
    <property type="entry name" value="P-loop containing nucleotide triphosphate hydrolases"/>
    <property type="match status" value="1"/>
</dbReference>
<dbReference type="Proteomes" id="UP001500466">
    <property type="component" value="Unassembled WGS sequence"/>
</dbReference>
<comment type="caution">
    <text evidence="5">The sequence shown here is derived from an EMBL/GenBank/DDBJ whole genome shotgun (WGS) entry which is preliminary data.</text>
</comment>
<dbReference type="EMBL" id="BAABHS010000008">
    <property type="protein sequence ID" value="GAA4962030.1"/>
    <property type="molecule type" value="Genomic_DNA"/>
</dbReference>
<dbReference type="SMART" id="SM00421">
    <property type="entry name" value="HTH_LUXR"/>
    <property type="match status" value="1"/>
</dbReference>
<keyword evidence="1" id="KW-0547">Nucleotide-binding</keyword>
<dbReference type="Pfam" id="PF13191">
    <property type="entry name" value="AAA_16"/>
    <property type="match status" value="1"/>
</dbReference>
<evidence type="ECO:0000256" key="2">
    <source>
        <dbReference type="ARBA" id="ARBA00022840"/>
    </source>
</evidence>
<dbReference type="Gene3D" id="1.10.10.10">
    <property type="entry name" value="Winged helix-like DNA-binding domain superfamily/Winged helix DNA-binding domain"/>
    <property type="match status" value="1"/>
</dbReference>
<dbReference type="SUPFAM" id="SSF52540">
    <property type="entry name" value="P-loop containing nucleoside triphosphate hydrolases"/>
    <property type="match status" value="1"/>
</dbReference>
<dbReference type="InterPro" id="IPR016032">
    <property type="entry name" value="Sig_transdc_resp-reg_C-effctor"/>
</dbReference>
<dbReference type="PROSITE" id="PS50043">
    <property type="entry name" value="HTH_LUXR_2"/>
    <property type="match status" value="1"/>
</dbReference>
<dbReference type="PRINTS" id="PR00038">
    <property type="entry name" value="HTHLUXR"/>
</dbReference>
<dbReference type="InterPro" id="IPR000792">
    <property type="entry name" value="Tscrpt_reg_LuxR_C"/>
</dbReference>
<dbReference type="InterPro" id="IPR041664">
    <property type="entry name" value="AAA_16"/>
</dbReference>
<feature type="domain" description="HTH luxR-type" evidence="4">
    <location>
        <begin position="872"/>
        <end position="937"/>
    </location>
</feature>
<dbReference type="SUPFAM" id="SSF46894">
    <property type="entry name" value="C-terminal effector domain of the bipartite response regulators"/>
    <property type="match status" value="1"/>
</dbReference>
<proteinExistence type="predicted"/>
<evidence type="ECO:0000313" key="6">
    <source>
        <dbReference type="Proteomes" id="UP001500466"/>
    </source>
</evidence>
<dbReference type="InterPro" id="IPR036388">
    <property type="entry name" value="WH-like_DNA-bd_sf"/>
</dbReference>
<dbReference type="InterPro" id="IPR027417">
    <property type="entry name" value="P-loop_NTPase"/>
</dbReference>
<dbReference type="Pfam" id="PF00196">
    <property type="entry name" value="GerE"/>
    <property type="match status" value="1"/>
</dbReference>
<accession>A0ABP9H496</accession>
<organism evidence="5 6">
    <name type="scientific">Yinghuangia aomiensis</name>
    <dbReference type="NCBI Taxonomy" id="676205"/>
    <lineage>
        <taxon>Bacteria</taxon>
        <taxon>Bacillati</taxon>
        <taxon>Actinomycetota</taxon>
        <taxon>Actinomycetes</taxon>
        <taxon>Kitasatosporales</taxon>
        <taxon>Streptomycetaceae</taxon>
        <taxon>Yinghuangia</taxon>
    </lineage>
</organism>